<dbReference type="GO" id="GO:0090575">
    <property type="term" value="C:RNA polymerase II transcription regulator complex"/>
    <property type="evidence" value="ECO:0007669"/>
    <property type="project" value="TreeGrafter"/>
</dbReference>
<keyword evidence="2" id="KW-0539">Nucleus</keyword>
<keyword evidence="7" id="KW-1185">Reference proteome</keyword>
<dbReference type="PROSITE" id="PS50217">
    <property type="entry name" value="BZIP"/>
    <property type="match status" value="1"/>
</dbReference>
<keyword evidence="3" id="KW-0175">Coiled coil</keyword>
<comment type="subcellular location">
    <subcellularLocation>
        <location evidence="1">Nucleus</location>
    </subcellularLocation>
</comment>
<comment type="caution">
    <text evidence="6">The sequence shown here is derived from an EMBL/GenBank/DDBJ whole genome shotgun (WGS) entry which is preliminary data.</text>
</comment>
<evidence type="ECO:0000259" key="5">
    <source>
        <dbReference type="PROSITE" id="PS50217"/>
    </source>
</evidence>
<proteinExistence type="predicted"/>
<dbReference type="PROSITE" id="PS00036">
    <property type="entry name" value="BZIP_BASIC"/>
    <property type="match status" value="1"/>
</dbReference>
<feature type="region of interest" description="Disordered" evidence="4">
    <location>
        <begin position="121"/>
        <end position="153"/>
    </location>
</feature>
<dbReference type="EMBL" id="JAAAHW010000022">
    <property type="protein sequence ID" value="KAG0007026.1"/>
    <property type="molecule type" value="Genomic_DNA"/>
</dbReference>
<gene>
    <name evidence="6" type="ORF">BGZ65_012084</name>
</gene>
<dbReference type="Gene3D" id="1.20.5.170">
    <property type="match status" value="1"/>
</dbReference>
<dbReference type="Pfam" id="PF00170">
    <property type="entry name" value="bZIP_1"/>
    <property type="match status" value="1"/>
</dbReference>
<dbReference type="PANTHER" id="PTHR40621">
    <property type="entry name" value="TRANSCRIPTION FACTOR KAPC-RELATED"/>
    <property type="match status" value="1"/>
</dbReference>
<evidence type="ECO:0000256" key="1">
    <source>
        <dbReference type="ARBA" id="ARBA00004123"/>
    </source>
</evidence>
<dbReference type="SUPFAM" id="SSF57959">
    <property type="entry name" value="Leucine zipper domain"/>
    <property type="match status" value="1"/>
</dbReference>
<dbReference type="InterPro" id="IPR050936">
    <property type="entry name" value="AP-1-like"/>
</dbReference>
<dbReference type="InterPro" id="IPR004827">
    <property type="entry name" value="bZIP"/>
</dbReference>
<organism evidence="6 7">
    <name type="scientific">Modicella reniformis</name>
    <dbReference type="NCBI Taxonomy" id="1440133"/>
    <lineage>
        <taxon>Eukaryota</taxon>
        <taxon>Fungi</taxon>
        <taxon>Fungi incertae sedis</taxon>
        <taxon>Mucoromycota</taxon>
        <taxon>Mortierellomycotina</taxon>
        <taxon>Mortierellomycetes</taxon>
        <taxon>Mortierellales</taxon>
        <taxon>Mortierellaceae</taxon>
        <taxon>Modicella</taxon>
    </lineage>
</organism>
<reference evidence="6" key="1">
    <citation type="journal article" date="2020" name="Fungal Divers.">
        <title>Resolving the Mortierellaceae phylogeny through synthesis of multi-gene phylogenetics and phylogenomics.</title>
        <authorList>
            <person name="Vandepol N."/>
            <person name="Liber J."/>
            <person name="Desiro A."/>
            <person name="Na H."/>
            <person name="Kennedy M."/>
            <person name="Barry K."/>
            <person name="Grigoriev I.V."/>
            <person name="Miller A.N."/>
            <person name="O'Donnell K."/>
            <person name="Stajich J.E."/>
            <person name="Bonito G."/>
        </authorList>
    </citation>
    <scope>NUCLEOTIDE SEQUENCE</scope>
    <source>
        <strain evidence="6">MES-2147</strain>
    </source>
</reference>
<dbReference type="GO" id="GO:0001228">
    <property type="term" value="F:DNA-binding transcription activator activity, RNA polymerase II-specific"/>
    <property type="evidence" value="ECO:0007669"/>
    <property type="project" value="TreeGrafter"/>
</dbReference>
<dbReference type="InterPro" id="IPR046347">
    <property type="entry name" value="bZIP_sf"/>
</dbReference>
<feature type="region of interest" description="Disordered" evidence="4">
    <location>
        <begin position="1"/>
        <end position="28"/>
    </location>
</feature>
<evidence type="ECO:0000313" key="7">
    <source>
        <dbReference type="Proteomes" id="UP000749646"/>
    </source>
</evidence>
<evidence type="ECO:0000256" key="4">
    <source>
        <dbReference type="SAM" id="MobiDB-lite"/>
    </source>
</evidence>
<dbReference type="OrthoDB" id="5571888at2759"/>
<dbReference type="GO" id="GO:0000976">
    <property type="term" value="F:transcription cis-regulatory region binding"/>
    <property type="evidence" value="ECO:0007669"/>
    <property type="project" value="InterPro"/>
</dbReference>
<evidence type="ECO:0000256" key="2">
    <source>
        <dbReference type="ARBA" id="ARBA00023242"/>
    </source>
</evidence>
<feature type="compositionally biased region" description="Polar residues" evidence="4">
    <location>
        <begin position="121"/>
        <end position="135"/>
    </location>
</feature>
<protein>
    <recommendedName>
        <fullName evidence="5">BZIP domain-containing protein</fullName>
    </recommendedName>
</protein>
<dbReference type="SMART" id="SM00338">
    <property type="entry name" value="BRLZ"/>
    <property type="match status" value="1"/>
</dbReference>
<dbReference type="AlphaFoldDB" id="A0A9P6MLW0"/>
<evidence type="ECO:0000313" key="6">
    <source>
        <dbReference type="EMBL" id="KAG0007026.1"/>
    </source>
</evidence>
<dbReference type="Proteomes" id="UP000749646">
    <property type="component" value="Unassembled WGS sequence"/>
</dbReference>
<feature type="domain" description="BZIP" evidence="5">
    <location>
        <begin position="34"/>
        <end position="80"/>
    </location>
</feature>
<dbReference type="PANTHER" id="PTHR40621:SF10">
    <property type="entry name" value="BZIP DOMAIN-CONTAINING PROTEIN"/>
    <property type="match status" value="1"/>
</dbReference>
<feature type="coiled-coil region" evidence="3">
    <location>
        <begin position="59"/>
        <end position="93"/>
    </location>
</feature>
<sequence>MKDDVAIGCDIEDPSVSDHGQDPFKPSANELKKMTSKERRQLRNKLSARNFRVRRKEYISTLENQVKEARKEAADLQRRLLQSELNCQFLRQEFELARLSQPLFAEGHISREHANLLASQLDPNTEPSSASNPSICNADIITRSSNKHPRPKA</sequence>
<evidence type="ECO:0000256" key="3">
    <source>
        <dbReference type="SAM" id="Coils"/>
    </source>
</evidence>
<name>A0A9P6MLW0_9FUNG</name>
<accession>A0A9P6MLW0</accession>